<evidence type="ECO:0000313" key="11">
    <source>
        <dbReference type="Proteomes" id="UP000320235"/>
    </source>
</evidence>
<evidence type="ECO:0000256" key="2">
    <source>
        <dbReference type="ARBA" id="ARBA00008420"/>
    </source>
</evidence>
<dbReference type="GO" id="GO:0005737">
    <property type="term" value="C:cytoplasm"/>
    <property type="evidence" value="ECO:0007669"/>
    <property type="project" value="TreeGrafter"/>
</dbReference>
<keyword evidence="7 9" id="KW-0067">ATP-binding</keyword>
<sequence length="169" mass="18331">MKTAPRIVVMGPAGSGKSVIGAELAQLLGLPFVDADDLHPAQNVAKMAAGTPLDDDDRMPWLDVVAAELRRHADGAVIACSALARRYRDRIRAISPDAWFVELRVDRGELARRMTTREHFMPSSLLDSQLDALEHLGDDEAGAAVVNDAEPAEVVDRIRAALSARQSLR</sequence>
<dbReference type="PANTHER" id="PTHR43442">
    <property type="entry name" value="GLUCONOKINASE-RELATED"/>
    <property type="match status" value="1"/>
</dbReference>
<evidence type="ECO:0000256" key="1">
    <source>
        <dbReference type="ARBA" id="ARBA00004761"/>
    </source>
</evidence>
<protein>
    <recommendedName>
        <fullName evidence="3 9">Gluconokinase</fullName>
        <ecNumber evidence="3 9">2.7.1.12</ecNumber>
    </recommendedName>
</protein>
<keyword evidence="4 9" id="KW-0808">Transferase</keyword>
<evidence type="ECO:0000256" key="5">
    <source>
        <dbReference type="ARBA" id="ARBA00022741"/>
    </source>
</evidence>
<evidence type="ECO:0000256" key="6">
    <source>
        <dbReference type="ARBA" id="ARBA00022777"/>
    </source>
</evidence>
<dbReference type="GO" id="GO:0005524">
    <property type="term" value="F:ATP binding"/>
    <property type="evidence" value="ECO:0007669"/>
    <property type="project" value="UniProtKB-KW"/>
</dbReference>
<dbReference type="EMBL" id="VFPE01000002">
    <property type="protein sequence ID" value="TQM27694.1"/>
    <property type="molecule type" value="Genomic_DNA"/>
</dbReference>
<accession>A0A543F1J9</accession>
<dbReference type="InterPro" id="IPR006001">
    <property type="entry name" value="Therm_gnt_kin"/>
</dbReference>
<comment type="pathway">
    <text evidence="1">Carbohydrate acid metabolism.</text>
</comment>
<dbReference type="EC" id="2.7.1.12" evidence="3 9"/>
<keyword evidence="11" id="KW-1185">Reference proteome</keyword>
<evidence type="ECO:0000256" key="4">
    <source>
        <dbReference type="ARBA" id="ARBA00022679"/>
    </source>
</evidence>
<evidence type="ECO:0000256" key="7">
    <source>
        <dbReference type="ARBA" id="ARBA00022840"/>
    </source>
</evidence>
<organism evidence="10 11">
    <name type="scientific">Microbacterium kyungheense</name>
    <dbReference type="NCBI Taxonomy" id="1263636"/>
    <lineage>
        <taxon>Bacteria</taxon>
        <taxon>Bacillati</taxon>
        <taxon>Actinomycetota</taxon>
        <taxon>Actinomycetes</taxon>
        <taxon>Micrococcales</taxon>
        <taxon>Microbacteriaceae</taxon>
        <taxon>Microbacterium</taxon>
    </lineage>
</organism>
<reference evidence="10 11" key="1">
    <citation type="submission" date="2019-06" db="EMBL/GenBank/DDBJ databases">
        <title>Sequencing the genomes of 1000 actinobacteria strains.</title>
        <authorList>
            <person name="Klenk H.-P."/>
        </authorList>
    </citation>
    <scope>NUCLEOTIDE SEQUENCE [LARGE SCALE GENOMIC DNA]</scope>
    <source>
        <strain evidence="10 11">DSM 105492</strain>
    </source>
</reference>
<keyword evidence="5 9" id="KW-0547">Nucleotide-binding</keyword>
<evidence type="ECO:0000256" key="9">
    <source>
        <dbReference type="RuleBase" id="RU363066"/>
    </source>
</evidence>
<dbReference type="GO" id="GO:0005975">
    <property type="term" value="P:carbohydrate metabolic process"/>
    <property type="evidence" value="ECO:0007669"/>
    <property type="project" value="InterPro"/>
</dbReference>
<keyword evidence="6 9" id="KW-0418">Kinase</keyword>
<dbReference type="NCBIfam" id="TIGR01313">
    <property type="entry name" value="therm_gnt_kin"/>
    <property type="match status" value="1"/>
</dbReference>
<name>A0A543F1J9_9MICO</name>
<dbReference type="RefSeq" id="WP_246093425.1">
    <property type="nucleotide sequence ID" value="NZ_BAABLH010000004.1"/>
</dbReference>
<dbReference type="AlphaFoldDB" id="A0A543F1J9"/>
<evidence type="ECO:0000313" key="10">
    <source>
        <dbReference type="EMBL" id="TQM27694.1"/>
    </source>
</evidence>
<dbReference type="Pfam" id="PF01202">
    <property type="entry name" value="SKI"/>
    <property type="match status" value="1"/>
</dbReference>
<dbReference type="PANTHER" id="PTHR43442:SF3">
    <property type="entry name" value="GLUCONOKINASE-RELATED"/>
    <property type="match status" value="1"/>
</dbReference>
<evidence type="ECO:0000256" key="3">
    <source>
        <dbReference type="ARBA" id="ARBA00012054"/>
    </source>
</evidence>
<comment type="similarity">
    <text evidence="2 9">Belongs to the gluconokinase GntK/GntV family.</text>
</comment>
<comment type="caution">
    <text evidence="10">The sequence shown here is derived from an EMBL/GenBank/DDBJ whole genome shotgun (WGS) entry which is preliminary data.</text>
</comment>
<dbReference type="InterPro" id="IPR031322">
    <property type="entry name" value="Shikimate/glucono_kinase"/>
</dbReference>
<dbReference type="CDD" id="cd02021">
    <property type="entry name" value="GntK"/>
    <property type="match status" value="1"/>
</dbReference>
<comment type="catalytic activity">
    <reaction evidence="8 9">
        <text>D-gluconate + ATP = 6-phospho-D-gluconate + ADP + H(+)</text>
        <dbReference type="Rhea" id="RHEA:19433"/>
        <dbReference type="ChEBI" id="CHEBI:15378"/>
        <dbReference type="ChEBI" id="CHEBI:18391"/>
        <dbReference type="ChEBI" id="CHEBI:30616"/>
        <dbReference type="ChEBI" id="CHEBI:58759"/>
        <dbReference type="ChEBI" id="CHEBI:456216"/>
        <dbReference type="EC" id="2.7.1.12"/>
    </reaction>
</comment>
<evidence type="ECO:0000256" key="8">
    <source>
        <dbReference type="ARBA" id="ARBA00048090"/>
    </source>
</evidence>
<gene>
    <name evidence="10" type="ORF">FB391_1721</name>
</gene>
<dbReference type="Gene3D" id="3.40.50.300">
    <property type="entry name" value="P-loop containing nucleotide triphosphate hydrolases"/>
    <property type="match status" value="1"/>
</dbReference>
<proteinExistence type="inferred from homology"/>
<dbReference type="Proteomes" id="UP000320235">
    <property type="component" value="Unassembled WGS sequence"/>
</dbReference>
<dbReference type="GO" id="GO:0046316">
    <property type="term" value="F:gluconokinase activity"/>
    <property type="evidence" value="ECO:0007669"/>
    <property type="project" value="UniProtKB-EC"/>
</dbReference>
<dbReference type="InterPro" id="IPR027417">
    <property type="entry name" value="P-loop_NTPase"/>
</dbReference>
<dbReference type="SUPFAM" id="SSF52540">
    <property type="entry name" value="P-loop containing nucleoside triphosphate hydrolases"/>
    <property type="match status" value="1"/>
</dbReference>